<evidence type="ECO:0000256" key="1">
    <source>
        <dbReference type="SAM" id="MobiDB-lite"/>
    </source>
</evidence>
<dbReference type="Gene3D" id="1.10.10.2830">
    <property type="match status" value="1"/>
</dbReference>
<dbReference type="EMBL" id="FQXJ01000004">
    <property type="protein sequence ID" value="SHH68029.1"/>
    <property type="molecule type" value="Genomic_DNA"/>
</dbReference>
<dbReference type="SUPFAM" id="SSF110849">
    <property type="entry name" value="ParB/Sulfiredoxin"/>
    <property type="match status" value="1"/>
</dbReference>
<proteinExistence type="predicted"/>
<reference evidence="4" key="1">
    <citation type="submission" date="2016-11" db="EMBL/GenBank/DDBJ databases">
        <authorList>
            <person name="Varghese N."/>
            <person name="Submissions S."/>
        </authorList>
    </citation>
    <scope>NUCLEOTIDE SEQUENCE [LARGE SCALE GENOMIC DNA]</scope>
    <source>
        <strain evidence="4">DSM 15449</strain>
    </source>
</reference>
<dbReference type="InterPro" id="IPR036086">
    <property type="entry name" value="ParB/Sulfiredoxin_sf"/>
</dbReference>
<dbReference type="PANTHER" id="PTHR33375">
    <property type="entry name" value="CHROMOSOME-PARTITIONING PROTEIN PARB-RELATED"/>
    <property type="match status" value="1"/>
</dbReference>
<dbReference type="InterPro" id="IPR003115">
    <property type="entry name" value="ParB_N"/>
</dbReference>
<evidence type="ECO:0000259" key="2">
    <source>
        <dbReference type="SMART" id="SM00470"/>
    </source>
</evidence>
<dbReference type="AlphaFoldDB" id="A0A1M5UYI3"/>
<gene>
    <name evidence="3" type="ORF">SAMN02746098_01124</name>
</gene>
<organism evidence="3 4">
    <name type="scientific">Desulfosporosinus lacus DSM 15449</name>
    <dbReference type="NCBI Taxonomy" id="1121420"/>
    <lineage>
        <taxon>Bacteria</taxon>
        <taxon>Bacillati</taxon>
        <taxon>Bacillota</taxon>
        <taxon>Clostridia</taxon>
        <taxon>Eubacteriales</taxon>
        <taxon>Desulfitobacteriaceae</taxon>
        <taxon>Desulfosporosinus</taxon>
    </lineage>
</organism>
<dbReference type="RefSeq" id="WP_073028458.1">
    <property type="nucleotide sequence ID" value="NZ_FQXJ01000004.1"/>
</dbReference>
<dbReference type="InterPro" id="IPR050336">
    <property type="entry name" value="Chromosome_partition/occlusion"/>
</dbReference>
<name>A0A1M5UYI3_9FIRM</name>
<dbReference type="PANTHER" id="PTHR33375:SF1">
    <property type="entry name" value="CHROMOSOME-PARTITIONING PROTEIN PARB-RELATED"/>
    <property type="match status" value="1"/>
</dbReference>
<dbReference type="SMART" id="SM00470">
    <property type="entry name" value="ParB"/>
    <property type="match status" value="1"/>
</dbReference>
<keyword evidence="4" id="KW-1185">Reference proteome</keyword>
<evidence type="ECO:0000313" key="3">
    <source>
        <dbReference type="EMBL" id="SHH68029.1"/>
    </source>
</evidence>
<dbReference type="GO" id="GO:0007059">
    <property type="term" value="P:chromosome segregation"/>
    <property type="evidence" value="ECO:0007669"/>
    <property type="project" value="TreeGrafter"/>
</dbReference>
<accession>A0A1M5UYI3</accession>
<dbReference type="CDD" id="cd16408">
    <property type="entry name" value="ParB_N_like"/>
    <property type="match status" value="1"/>
</dbReference>
<dbReference type="GO" id="GO:0005694">
    <property type="term" value="C:chromosome"/>
    <property type="evidence" value="ECO:0007669"/>
    <property type="project" value="TreeGrafter"/>
</dbReference>
<evidence type="ECO:0000313" key="4">
    <source>
        <dbReference type="Proteomes" id="UP000183954"/>
    </source>
</evidence>
<dbReference type="GO" id="GO:0045881">
    <property type="term" value="P:positive regulation of sporulation resulting in formation of a cellular spore"/>
    <property type="evidence" value="ECO:0007669"/>
    <property type="project" value="TreeGrafter"/>
</dbReference>
<dbReference type="Pfam" id="PF02195">
    <property type="entry name" value="ParB_N"/>
    <property type="match status" value="1"/>
</dbReference>
<dbReference type="STRING" id="1121420.SAMN02746098_01124"/>
<feature type="region of interest" description="Disordered" evidence="1">
    <location>
        <begin position="354"/>
        <end position="383"/>
    </location>
</feature>
<feature type="compositionally biased region" description="Acidic residues" evidence="1">
    <location>
        <begin position="371"/>
        <end position="383"/>
    </location>
</feature>
<sequence length="383" mass="43729">MATSAAVATQQTKPKPRLKNLDELFKLNEDHKEQVPETVTTEISQTSNEVQDTIFTTLPFSLMDDFKEHPFRLYEGERKKDMVESIKDKGILQPLILRPKQNDRYEILSGHNRKYCGIEAGLEGSPVIIKKNLSDEDAWIYVIETNLLQRSFSDMLESEKAAVLSLQHSKLFSQGKRNDIIAALKKLENPHDTSENSTSAEIRKSSNTRNALAEEYGLKPNQIALYLRVHQLIDPLKVRLDHNELPLSVAADLSFLKETEQKSLDKCLELNGFKADMKKTDILRGYSQKGKLNEENIFLILNGELGCPPKKKRAPTFRLKQKVYSQYFTPGQKASEIEEVIEKALEFYFSQNHNREQETASQESAAYLSADDADHDYDDEQAM</sequence>
<dbReference type="SUPFAM" id="SSF109709">
    <property type="entry name" value="KorB DNA-binding domain-like"/>
    <property type="match status" value="1"/>
</dbReference>
<protein>
    <submittedName>
        <fullName evidence="3">Chromosome partitioning protein, ParB family</fullName>
    </submittedName>
</protein>
<dbReference type="Gene3D" id="3.90.1530.30">
    <property type="match status" value="1"/>
</dbReference>
<feature type="domain" description="ParB-like N-terminal" evidence="2">
    <location>
        <begin position="56"/>
        <end position="146"/>
    </location>
</feature>
<dbReference type="Proteomes" id="UP000183954">
    <property type="component" value="Unassembled WGS sequence"/>
</dbReference>